<dbReference type="EMBL" id="UEGS01000001">
    <property type="protein sequence ID" value="SRX80129.1"/>
    <property type="molecule type" value="Genomic_DNA"/>
</dbReference>
<feature type="domain" description="Xaa-Pro dipeptidyl-peptidase C-terminal" evidence="4">
    <location>
        <begin position="532"/>
        <end position="738"/>
    </location>
</feature>
<dbReference type="GO" id="GO:0052689">
    <property type="term" value="F:carboxylic ester hydrolase activity"/>
    <property type="evidence" value="ECO:0007669"/>
    <property type="project" value="UniProtKB-ARBA"/>
</dbReference>
<dbReference type="Proteomes" id="UP000252008">
    <property type="component" value="Unassembled WGS sequence"/>
</dbReference>
<feature type="compositionally biased region" description="Low complexity" evidence="3">
    <location>
        <begin position="33"/>
        <end position="50"/>
    </location>
</feature>
<proteinExistence type="inferred from homology"/>
<dbReference type="PANTHER" id="PTHR22946:SF9">
    <property type="entry name" value="POLYKETIDE TRANSFERASE AF380"/>
    <property type="match status" value="1"/>
</dbReference>
<dbReference type="Pfam" id="PF02129">
    <property type="entry name" value="Peptidase_S15"/>
    <property type="match status" value="1"/>
</dbReference>
<protein>
    <submittedName>
        <fullName evidence="5">Peptidase S15 [Thermomonospora curvata DSM]</fullName>
    </submittedName>
</protein>
<accession>A0A375YGF8</accession>
<dbReference type="SUPFAM" id="SSF49785">
    <property type="entry name" value="Galactose-binding domain-like"/>
    <property type="match status" value="1"/>
</dbReference>
<dbReference type="STRING" id="39692.BST38_22020"/>
<evidence type="ECO:0000259" key="4">
    <source>
        <dbReference type="SMART" id="SM00939"/>
    </source>
</evidence>
<feature type="region of interest" description="Disordered" evidence="3">
    <location>
        <begin position="33"/>
        <end position="184"/>
    </location>
</feature>
<name>A0A375YGF8_MYCPF</name>
<dbReference type="InterPro" id="IPR013736">
    <property type="entry name" value="Xaa-Pro_dipept_C"/>
</dbReference>
<dbReference type="InterPro" id="IPR029058">
    <property type="entry name" value="AB_hydrolase_fold"/>
</dbReference>
<dbReference type="PANTHER" id="PTHR22946">
    <property type="entry name" value="DIENELACTONE HYDROLASE DOMAIN-CONTAINING PROTEIN-RELATED"/>
    <property type="match status" value="1"/>
</dbReference>
<reference evidence="5 6" key="1">
    <citation type="submission" date="2018-05" db="EMBL/GenBank/DDBJ databases">
        <authorList>
            <consortium name="IHU Genomes"/>
        </authorList>
    </citation>
    <scope>NUCLEOTIDE SEQUENCE [LARGE SCALE GENOMIC DNA]</scope>
    <source>
        <strain evidence="5 6">P7335</strain>
    </source>
</reference>
<organism evidence="5 6">
    <name type="scientific">Mycolicibacterium parafortuitum</name>
    <name type="common">Mycobacterium parafortuitum</name>
    <dbReference type="NCBI Taxonomy" id="39692"/>
    <lineage>
        <taxon>Bacteria</taxon>
        <taxon>Bacillati</taxon>
        <taxon>Actinomycetota</taxon>
        <taxon>Actinomycetes</taxon>
        <taxon>Mycobacteriales</taxon>
        <taxon>Mycobacteriaceae</taxon>
        <taxon>Mycolicibacterium</taxon>
    </lineage>
</organism>
<evidence type="ECO:0000256" key="2">
    <source>
        <dbReference type="ARBA" id="ARBA00022801"/>
    </source>
</evidence>
<dbReference type="SMART" id="SM00939">
    <property type="entry name" value="PepX_C"/>
    <property type="match status" value="1"/>
</dbReference>
<keyword evidence="6" id="KW-1185">Reference proteome</keyword>
<dbReference type="InterPro" id="IPR050261">
    <property type="entry name" value="FrsA_esterase"/>
</dbReference>
<keyword evidence="2" id="KW-0378">Hydrolase</keyword>
<comment type="similarity">
    <text evidence="1">Belongs to the AB hydrolase superfamily.</text>
</comment>
<dbReference type="InterPro" id="IPR000383">
    <property type="entry name" value="Xaa-Pro-like_dom"/>
</dbReference>
<feature type="compositionally biased region" description="Acidic residues" evidence="3">
    <location>
        <begin position="87"/>
        <end position="121"/>
    </location>
</feature>
<dbReference type="SUPFAM" id="SSF53474">
    <property type="entry name" value="alpha/beta-Hydrolases"/>
    <property type="match status" value="1"/>
</dbReference>
<evidence type="ECO:0000256" key="3">
    <source>
        <dbReference type="SAM" id="MobiDB-lite"/>
    </source>
</evidence>
<evidence type="ECO:0000256" key="1">
    <source>
        <dbReference type="ARBA" id="ARBA00008645"/>
    </source>
</evidence>
<evidence type="ECO:0000313" key="5">
    <source>
        <dbReference type="EMBL" id="SRX80129.1"/>
    </source>
</evidence>
<gene>
    <name evidence="5" type="ORF">MPP7335_01868</name>
</gene>
<dbReference type="InterPro" id="IPR008979">
    <property type="entry name" value="Galactose-bd-like_sf"/>
</dbReference>
<evidence type="ECO:0000313" key="6">
    <source>
        <dbReference type="Proteomes" id="UP000252008"/>
    </source>
</evidence>
<dbReference type="Gene3D" id="3.40.50.1820">
    <property type="entry name" value="alpha/beta hydrolase"/>
    <property type="match status" value="1"/>
</dbReference>
<sequence length="748" mass="78008">MISMRAGTYVGRVGGLAVALGIGAAVLIGAGAAAADDDTGASQSQSSQSAKPSARETASVSAGNDDAGPSADPGDSSTADTKKSTEDNADERDVEDTTDVPVDDEPDVDPDAEESAAEPDPTDVQPAKVVTARLTRTDAVTEDDTPAPETPTAPAITSLMTSVAAAGREATQEPSSDRATADAPHYPIPTDVVVTEWTPPLEWLQQIPLFGRYVMTPLVGLLHNIPLIGDVLHPVFGFPIDHDAPPGTPRARSFRVTSFDGTRIFVNFMPAKGLQAGESAPTILNGPGVSLPGSTTLELDVDSLLPDDVIGIGALRTAGYNVVTWDPRGEWRSEGKMQLQSPDFEGRDVSHIISYLATLDEVQTVNGDPKIGMVGASYGGGIQLSTATIDHRIDAIVPTIAWNSLAHSLFPNGAVRNGWGNILSAALILTLSRPNERVLPATITGVLTGKVAQSDLDLFESLNFADRLADITAPTLLIQGTVDTLLPLSQADLNARALIAAGTTTKVVWYCGGHGTCLSSVNNGDVVVGRTLDWLDRHVKGEDIDTGAQFEWVDQHGDWYSSDTYPAPQDLTPITAQRTEDQSMLYFPFVGGSGPNPLIITRGLIATLLGLPSGAPAVNAVNLKVSAASDVGGATTHVVGAPEVTLTYSGTGTAKHVWAQIVDDETGLVLGNHTTPIPVQLDGNSHTVTVSLEQVAHTLAPGQTLTVQIVTSSFAFLNFYSGGAITIDELSVRLPTLAASGAAQTVAA</sequence>
<dbReference type="GO" id="GO:0008239">
    <property type="term" value="F:dipeptidyl-peptidase activity"/>
    <property type="evidence" value="ECO:0007669"/>
    <property type="project" value="InterPro"/>
</dbReference>
<dbReference type="AlphaFoldDB" id="A0A375YGF8"/>